<reference evidence="2" key="2">
    <citation type="submission" date="2017-12" db="EMBL/GenBank/DDBJ databases">
        <title>Genome sequence of the Bar-tailed Godwit (Limosa lapponica baueri).</title>
        <authorList>
            <person name="Lima N.C.B."/>
            <person name="Parody-Merino A.M."/>
            <person name="Battley P.F."/>
            <person name="Fidler A.E."/>
            <person name="Prosdocimi F."/>
        </authorList>
    </citation>
    <scope>NUCLEOTIDE SEQUENCE [LARGE SCALE GENOMIC DNA]</scope>
</reference>
<name>A0A2I0U7B7_LIMLA</name>
<dbReference type="AlphaFoldDB" id="A0A2I0U7B7"/>
<gene>
    <name evidence="1" type="ORF">llap_7714</name>
</gene>
<keyword evidence="1" id="KW-0695">RNA-directed DNA polymerase</keyword>
<dbReference type="Proteomes" id="UP000233556">
    <property type="component" value="Unassembled WGS sequence"/>
</dbReference>
<dbReference type="GO" id="GO:0003964">
    <property type="term" value="F:RNA-directed DNA polymerase activity"/>
    <property type="evidence" value="ECO:0007669"/>
    <property type="project" value="UniProtKB-KW"/>
</dbReference>
<sequence length="94" mass="10862">MDSGTERTISKFADETKLCGVVNTLEERDAIQRDLDKLERWARANLMKFNQAKFKVLHLDHGNPKHKYRMGGGWIETSVCLQPRKPITFWAASK</sequence>
<proteinExistence type="predicted"/>
<organism evidence="1 2">
    <name type="scientific">Limosa lapponica baueri</name>
    <dbReference type="NCBI Taxonomy" id="1758121"/>
    <lineage>
        <taxon>Eukaryota</taxon>
        <taxon>Metazoa</taxon>
        <taxon>Chordata</taxon>
        <taxon>Craniata</taxon>
        <taxon>Vertebrata</taxon>
        <taxon>Euteleostomi</taxon>
        <taxon>Archelosauria</taxon>
        <taxon>Archosauria</taxon>
        <taxon>Dinosauria</taxon>
        <taxon>Saurischia</taxon>
        <taxon>Theropoda</taxon>
        <taxon>Coelurosauria</taxon>
        <taxon>Aves</taxon>
        <taxon>Neognathae</taxon>
        <taxon>Neoaves</taxon>
        <taxon>Charadriiformes</taxon>
        <taxon>Scolopacidae</taxon>
        <taxon>Limosa</taxon>
    </lineage>
</organism>
<evidence type="ECO:0000313" key="2">
    <source>
        <dbReference type="Proteomes" id="UP000233556"/>
    </source>
</evidence>
<protein>
    <submittedName>
        <fullName evidence="1">Rna-directed dna polymerase from mobile element jockey-like</fullName>
    </submittedName>
</protein>
<keyword evidence="2" id="KW-1185">Reference proteome</keyword>
<reference evidence="2" key="1">
    <citation type="submission" date="2017-11" db="EMBL/GenBank/DDBJ databases">
        <authorList>
            <person name="Lima N.C."/>
            <person name="Parody-Merino A.M."/>
            <person name="Battley P.F."/>
            <person name="Fidler A.E."/>
            <person name="Prosdocimi F."/>
        </authorList>
    </citation>
    <scope>NUCLEOTIDE SEQUENCE [LARGE SCALE GENOMIC DNA]</scope>
</reference>
<dbReference type="EMBL" id="KZ506047">
    <property type="protein sequence ID" value="PKU41984.1"/>
    <property type="molecule type" value="Genomic_DNA"/>
</dbReference>
<keyword evidence="1" id="KW-0548">Nucleotidyltransferase</keyword>
<evidence type="ECO:0000313" key="1">
    <source>
        <dbReference type="EMBL" id="PKU41984.1"/>
    </source>
</evidence>
<keyword evidence="1" id="KW-0808">Transferase</keyword>
<accession>A0A2I0U7B7</accession>
<dbReference type="OrthoDB" id="9170669at2759"/>
<dbReference type="PANTHER" id="PTHR33332">
    <property type="entry name" value="REVERSE TRANSCRIPTASE DOMAIN-CONTAINING PROTEIN"/>
    <property type="match status" value="1"/>
</dbReference>